<evidence type="ECO:0000256" key="1">
    <source>
        <dbReference type="SAM" id="MobiDB-lite"/>
    </source>
</evidence>
<dbReference type="KEGG" id="vg:28800840"/>
<dbReference type="OrthoDB" id="22568at10239"/>
<proteinExistence type="predicted"/>
<name>A0A160DCI2_9CAUD</name>
<organism evidence="2 3">
    <name type="scientific">Gordonia phage Bowser</name>
    <dbReference type="NCBI Taxonomy" id="1838063"/>
    <lineage>
        <taxon>Viruses</taxon>
        <taxon>Duplodnaviria</taxon>
        <taxon>Heunggongvirae</taxon>
        <taxon>Uroviricota</taxon>
        <taxon>Caudoviricetes</taxon>
        <taxon>Bowservirus</taxon>
        <taxon>Bowservirus bowser</taxon>
    </lineage>
</organism>
<reference evidence="2 3" key="1">
    <citation type="submission" date="2016-03" db="EMBL/GenBank/DDBJ databases">
        <authorList>
            <person name="Montgomery M.T."/>
            <person name="Guerrero C.A."/>
            <person name="Mavrich T.N."/>
            <person name="Pope W.H."/>
            <person name="Garlena R.A."/>
            <person name="Russell D.A."/>
            <person name="Jacobs-Sera D."/>
            <person name="Hendrix R.W."/>
            <person name="Hatfull G.F."/>
        </authorList>
    </citation>
    <scope>NUCLEOTIDE SEQUENCE [LARGE SCALE GENOMIC DNA]</scope>
</reference>
<dbReference type="RefSeq" id="YP_009275568.1">
    <property type="nucleotide sequence ID" value="NC_030930.1"/>
</dbReference>
<dbReference type="Proteomes" id="UP000203985">
    <property type="component" value="Segment"/>
</dbReference>
<feature type="region of interest" description="Disordered" evidence="1">
    <location>
        <begin position="98"/>
        <end position="124"/>
    </location>
</feature>
<sequence>MATLDFDGLEPGSKDLFDSLFATGDPESVRTLAIEAVRTWNRMCKLDQLISGDVDTWMTLVTDDSGEIRVTIDAALSAARTQASSYRLTLEQIWRQKGGAGTKPGGAGDVLAGLVDDSDADPGS</sequence>
<dbReference type="EMBL" id="KU998235">
    <property type="protein sequence ID" value="ANA85396.1"/>
    <property type="molecule type" value="Genomic_DNA"/>
</dbReference>
<accession>A0A160DCI2</accession>
<keyword evidence="3" id="KW-1185">Reference proteome</keyword>
<dbReference type="GeneID" id="28800840"/>
<gene>
    <name evidence="2" type="primary">1</name>
    <name evidence="2" type="ORF">BOWSER_1</name>
</gene>
<protein>
    <submittedName>
        <fullName evidence="2">Terminase small subunit</fullName>
    </submittedName>
</protein>
<feature type="compositionally biased region" description="Gly residues" evidence="1">
    <location>
        <begin position="98"/>
        <end position="108"/>
    </location>
</feature>
<evidence type="ECO:0000313" key="2">
    <source>
        <dbReference type="EMBL" id="ANA85396.1"/>
    </source>
</evidence>
<evidence type="ECO:0000313" key="3">
    <source>
        <dbReference type="Proteomes" id="UP000203985"/>
    </source>
</evidence>